<dbReference type="PANTHER" id="PTHR38733:SF1">
    <property type="entry name" value="TYPE IV METHYL-DIRECTED RESTRICTION ENZYME ECOKMCRBC"/>
    <property type="match status" value="1"/>
</dbReference>
<comment type="caution">
    <text evidence="1">The sequence shown here is derived from an EMBL/GenBank/DDBJ whole genome shotgun (WGS) entry which is preliminary data.</text>
</comment>
<dbReference type="InterPro" id="IPR019292">
    <property type="entry name" value="McrC"/>
</dbReference>
<dbReference type="NCBIfam" id="NF007277">
    <property type="entry name" value="PRK09736.1"/>
    <property type="match status" value="1"/>
</dbReference>
<dbReference type="AlphaFoldDB" id="A0A0D8IWL8"/>
<sequence length="343" mass="39353">MIPIRNIYYMLAYAFQVLHEQGYKDVAAEDFRNTAELLAAILCKGVSVQIKRGLCRQYITKEEPLASPRGKLEIGESIKTQVLRKKQLVCAYDEFSVNAYTNRIIKTTMAVLLRADITKARKKEIRKLLVFFDGVDTLDAHNINWNIQYDRNNQTYRMIIEICRFVLKGLLQTTADGSTRIMDYADDMTMAKLYEKFILGYYQREHPDIRAYSPQIAWQVTDGYRTLLPTMQSDIVLSNKKTGKTLIIDAKFYTHNMQMKAPYMTQTLHSGNLYQIFTYVKNWDAAPGETVAGMLLYAKTDDAVQPDGDYQMSGNQISVKTLDMNCEFAVIAGQLDTIAERVR</sequence>
<dbReference type="EMBL" id="JXXK01000023">
    <property type="protein sequence ID" value="KJF39105.1"/>
    <property type="molecule type" value="Genomic_DNA"/>
</dbReference>
<name>A0A0D8IWL8_9FIRM</name>
<dbReference type="PATRIC" id="fig|1550024.3.peg.3205"/>
<dbReference type="Pfam" id="PF10117">
    <property type="entry name" value="McrBC"/>
    <property type="match status" value="1"/>
</dbReference>
<dbReference type="GeneID" id="42857693"/>
<evidence type="ECO:0000313" key="2">
    <source>
        <dbReference type="Proteomes" id="UP000032483"/>
    </source>
</evidence>
<protein>
    <submittedName>
        <fullName evidence="1">5-methylcytosine-specific restriction protein C</fullName>
    </submittedName>
</protein>
<gene>
    <name evidence="1" type="ORF">TQ39_14065</name>
</gene>
<dbReference type="PIRSF" id="PIRSF003109">
    <property type="entry name" value="McrC"/>
    <property type="match status" value="1"/>
</dbReference>
<keyword evidence="2" id="KW-1185">Reference proteome</keyword>
<dbReference type="RefSeq" id="WP_050005974.1">
    <property type="nucleotide sequence ID" value="NZ_JXXK01000023.1"/>
</dbReference>
<dbReference type="Proteomes" id="UP000032483">
    <property type="component" value="Unassembled WGS sequence"/>
</dbReference>
<accession>A0A0D8IWL8</accession>
<evidence type="ECO:0000313" key="1">
    <source>
        <dbReference type="EMBL" id="KJF39105.1"/>
    </source>
</evidence>
<proteinExistence type="predicted"/>
<dbReference type="PANTHER" id="PTHR38733">
    <property type="entry name" value="PROTEIN MCRC"/>
    <property type="match status" value="1"/>
</dbReference>
<dbReference type="GO" id="GO:0009307">
    <property type="term" value="P:DNA restriction-modification system"/>
    <property type="evidence" value="ECO:0007669"/>
    <property type="project" value="InterPro"/>
</dbReference>
<dbReference type="InterPro" id="IPR014407">
    <property type="entry name" value="McrC_bac"/>
</dbReference>
<reference evidence="1" key="1">
    <citation type="submission" date="2015-02" db="EMBL/GenBank/DDBJ databases">
        <title>A novel member of the family Ruminococcaceae isolated from human feces.</title>
        <authorList>
            <person name="Shkoporov A.N."/>
            <person name="Chaplin A.V."/>
            <person name="Motuzova O.V."/>
            <person name="Kafarskaia L.I."/>
            <person name="Khokhlova E.V."/>
            <person name="Efimov B.A."/>
        </authorList>
    </citation>
    <scope>NUCLEOTIDE SEQUENCE [LARGE SCALE GENOMIC DNA]</scope>
    <source>
        <strain evidence="1">585-1</strain>
    </source>
</reference>
<organism evidence="1 2">
    <name type="scientific">Ruthenibacterium lactatiformans</name>
    <dbReference type="NCBI Taxonomy" id="1550024"/>
    <lineage>
        <taxon>Bacteria</taxon>
        <taxon>Bacillati</taxon>
        <taxon>Bacillota</taxon>
        <taxon>Clostridia</taxon>
        <taxon>Eubacteriales</taxon>
        <taxon>Oscillospiraceae</taxon>
        <taxon>Ruthenibacterium</taxon>
    </lineage>
</organism>